<proteinExistence type="inferred from homology"/>
<reference evidence="5 6" key="1">
    <citation type="submission" date="2018-04" db="EMBL/GenBank/DDBJ databases">
        <title>Pararhodobacter oceanense sp. nov., isolated from marine intertidal sediment.</title>
        <authorList>
            <person name="Wang X.-L."/>
            <person name="Du Z.-J."/>
        </authorList>
    </citation>
    <scope>NUCLEOTIDE SEQUENCE [LARGE SCALE GENOMIC DNA]</scope>
    <source>
        <strain evidence="5 6">AM505</strain>
    </source>
</reference>
<dbReference type="PIRSF" id="PIRSF004555">
    <property type="entry name" value="UCP004555"/>
    <property type="match status" value="1"/>
</dbReference>
<dbReference type="Proteomes" id="UP000245911">
    <property type="component" value="Unassembled WGS sequence"/>
</dbReference>
<dbReference type="InterPro" id="IPR036894">
    <property type="entry name" value="YbaB-like_sf"/>
</dbReference>
<evidence type="ECO:0000256" key="2">
    <source>
        <dbReference type="HAMAP-Rule" id="MF_00274"/>
    </source>
</evidence>
<comment type="subunit">
    <text evidence="2">Homodimer.</text>
</comment>
<evidence type="ECO:0000313" key="6">
    <source>
        <dbReference type="Proteomes" id="UP000245911"/>
    </source>
</evidence>
<evidence type="ECO:0000313" key="5">
    <source>
        <dbReference type="EMBL" id="PVH29102.1"/>
    </source>
</evidence>
<dbReference type="EMBL" id="QDKM01000003">
    <property type="protein sequence ID" value="PVH29102.1"/>
    <property type="molecule type" value="Genomic_DNA"/>
</dbReference>
<organism evidence="5 6">
    <name type="scientific">Pararhodobacter oceanensis</name>
    <dbReference type="NCBI Taxonomy" id="2172121"/>
    <lineage>
        <taxon>Bacteria</taxon>
        <taxon>Pseudomonadati</taxon>
        <taxon>Pseudomonadota</taxon>
        <taxon>Alphaproteobacteria</taxon>
        <taxon>Rhodobacterales</taxon>
        <taxon>Paracoccaceae</taxon>
        <taxon>Pararhodobacter</taxon>
    </lineage>
</organism>
<dbReference type="SUPFAM" id="SSF82607">
    <property type="entry name" value="YbaB-like"/>
    <property type="match status" value="1"/>
</dbReference>
<keyword evidence="2" id="KW-0963">Cytoplasm</keyword>
<keyword evidence="5" id="KW-0687">Ribonucleoprotein</keyword>
<keyword evidence="1 2" id="KW-0238">DNA-binding</keyword>
<dbReference type="GO" id="GO:0043590">
    <property type="term" value="C:bacterial nucleoid"/>
    <property type="evidence" value="ECO:0007669"/>
    <property type="project" value="UniProtKB-UniRule"/>
</dbReference>
<feature type="compositionally biased region" description="Basic and acidic residues" evidence="4">
    <location>
        <begin position="91"/>
        <end position="102"/>
    </location>
</feature>
<dbReference type="HAMAP" id="MF_00274">
    <property type="entry name" value="DNA_YbaB_EbfC"/>
    <property type="match status" value="1"/>
</dbReference>
<dbReference type="GO" id="GO:0005829">
    <property type="term" value="C:cytosol"/>
    <property type="evidence" value="ECO:0007669"/>
    <property type="project" value="TreeGrafter"/>
</dbReference>
<dbReference type="GO" id="GO:0005840">
    <property type="term" value="C:ribosome"/>
    <property type="evidence" value="ECO:0007669"/>
    <property type="project" value="UniProtKB-KW"/>
</dbReference>
<keyword evidence="6" id="KW-1185">Reference proteome</keyword>
<evidence type="ECO:0000256" key="1">
    <source>
        <dbReference type="ARBA" id="ARBA00023125"/>
    </source>
</evidence>
<dbReference type="NCBIfam" id="TIGR00103">
    <property type="entry name" value="DNA_YbaB_EbfC"/>
    <property type="match status" value="1"/>
</dbReference>
<accession>A0A2T8HUU0</accession>
<dbReference type="OrthoDB" id="9803080at2"/>
<feature type="region of interest" description="Disordered" evidence="4">
    <location>
        <begin position="91"/>
        <end position="118"/>
    </location>
</feature>
<dbReference type="RefSeq" id="WP_116558098.1">
    <property type="nucleotide sequence ID" value="NZ_JBLWXM010000011.1"/>
</dbReference>
<comment type="caution">
    <text evidence="5">The sequence shown here is derived from an EMBL/GenBank/DDBJ whole genome shotgun (WGS) entry which is preliminary data.</text>
</comment>
<feature type="coiled-coil region" evidence="3">
    <location>
        <begin position="14"/>
        <end position="41"/>
    </location>
</feature>
<comment type="subcellular location">
    <subcellularLocation>
        <location evidence="2">Cytoplasm</location>
        <location evidence="2">Nucleoid</location>
    </subcellularLocation>
</comment>
<sequence length="118" mass="12307">MLKGLGGLGGLGDMGKMMKAAQEMQGKMAALQEELDTLMVEGESGAGLVKATANAKGVLTGLTIDPSIFSAEDKEVVEDLILAAIKDVQSRAQERSKEEMGRLAESMGLPADMNLPGL</sequence>
<gene>
    <name evidence="5" type="ORF">DDE20_08750</name>
</gene>
<name>A0A2T8HUU0_9RHOB</name>
<protein>
    <recommendedName>
        <fullName evidence="2">Nucleoid-associated protein DDE20_08750</fullName>
    </recommendedName>
</protein>
<keyword evidence="3" id="KW-0175">Coiled coil</keyword>
<dbReference type="Gene3D" id="3.30.1310.10">
    <property type="entry name" value="Nucleoid-associated protein YbaB-like domain"/>
    <property type="match status" value="1"/>
</dbReference>
<dbReference type="Pfam" id="PF02575">
    <property type="entry name" value="YbaB_DNA_bd"/>
    <property type="match status" value="1"/>
</dbReference>
<evidence type="ECO:0000256" key="4">
    <source>
        <dbReference type="SAM" id="MobiDB-lite"/>
    </source>
</evidence>
<dbReference type="PANTHER" id="PTHR33449">
    <property type="entry name" value="NUCLEOID-ASSOCIATED PROTEIN YBAB"/>
    <property type="match status" value="1"/>
</dbReference>
<dbReference type="AlphaFoldDB" id="A0A2T8HUU0"/>
<dbReference type="GO" id="GO:0003677">
    <property type="term" value="F:DNA binding"/>
    <property type="evidence" value="ECO:0007669"/>
    <property type="project" value="UniProtKB-UniRule"/>
</dbReference>
<comment type="similarity">
    <text evidence="2">Belongs to the YbaB/EbfC family.</text>
</comment>
<dbReference type="InterPro" id="IPR004401">
    <property type="entry name" value="YbaB/EbfC"/>
</dbReference>
<evidence type="ECO:0000256" key="3">
    <source>
        <dbReference type="SAM" id="Coils"/>
    </source>
</evidence>
<dbReference type="PANTHER" id="PTHR33449:SF1">
    <property type="entry name" value="NUCLEOID-ASSOCIATED PROTEIN YBAB"/>
    <property type="match status" value="1"/>
</dbReference>
<keyword evidence="5" id="KW-0689">Ribosomal protein</keyword>
<comment type="function">
    <text evidence="2">Binds to DNA and alters its conformation. May be involved in regulation of gene expression, nucleoid organization and DNA protection.</text>
</comment>